<evidence type="ECO:0000256" key="2">
    <source>
        <dbReference type="ARBA" id="ARBA00022695"/>
    </source>
</evidence>
<keyword evidence="5" id="KW-0378">Hydrolase</keyword>
<protein>
    <submittedName>
        <fullName evidence="9">Retrovirus-related Pol polyprotein</fullName>
    </submittedName>
</protein>
<dbReference type="SUPFAM" id="SSF56672">
    <property type="entry name" value="DNA/RNA polymerases"/>
    <property type="match status" value="1"/>
</dbReference>
<feature type="non-terminal residue" evidence="9">
    <location>
        <position position="1"/>
    </location>
</feature>
<dbReference type="AlphaFoldDB" id="A0A371FGS6"/>
<organism evidence="9 10">
    <name type="scientific">Mucuna pruriens</name>
    <name type="common">Velvet bean</name>
    <name type="synonym">Dolichos pruriens</name>
    <dbReference type="NCBI Taxonomy" id="157652"/>
    <lineage>
        <taxon>Eukaryota</taxon>
        <taxon>Viridiplantae</taxon>
        <taxon>Streptophyta</taxon>
        <taxon>Embryophyta</taxon>
        <taxon>Tracheophyta</taxon>
        <taxon>Spermatophyta</taxon>
        <taxon>Magnoliopsida</taxon>
        <taxon>eudicotyledons</taxon>
        <taxon>Gunneridae</taxon>
        <taxon>Pentapetalae</taxon>
        <taxon>rosids</taxon>
        <taxon>fabids</taxon>
        <taxon>Fabales</taxon>
        <taxon>Fabaceae</taxon>
        <taxon>Papilionoideae</taxon>
        <taxon>50 kb inversion clade</taxon>
        <taxon>NPAAA clade</taxon>
        <taxon>indigoferoid/millettioid clade</taxon>
        <taxon>Phaseoleae</taxon>
        <taxon>Mucuna</taxon>
    </lineage>
</organism>
<keyword evidence="2" id="KW-0548">Nucleotidyltransferase</keyword>
<evidence type="ECO:0000256" key="7">
    <source>
        <dbReference type="SAM" id="MobiDB-lite"/>
    </source>
</evidence>
<feature type="non-terminal residue" evidence="9">
    <location>
        <position position="473"/>
    </location>
</feature>
<feature type="domain" description="Reverse transcriptase RNase H-like" evidence="8">
    <location>
        <begin position="365"/>
        <end position="455"/>
    </location>
</feature>
<accession>A0A371FGS6</accession>
<keyword evidence="1" id="KW-0808">Transferase</keyword>
<dbReference type="GO" id="GO:0004519">
    <property type="term" value="F:endonuclease activity"/>
    <property type="evidence" value="ECO:0007669"/>
    <property type="project" value="UniProtKB-KW"/>
</dbReference>
<name>A0A371FGS6_MUCPR</name>
<dbReference type="EMBL" id="QJKJ01009149">
    <property type="protein sequence ID" value="RDX77517.1"/>
    <property type="molecule type" value="Genomic_DNA"/>
</dbReference>
<keyword evidence="4" id="KW-0255">Endonuclease</keyword>
<evidence type="ECO:0000256" key="5">
    <source>
        <dbReference type="ARBA" id="ARBA00022801"/>
    </source>
</evidence>
<dbReference type="Pfam" id="PF17917">
    <property type="entry name" value="RT_RNaseH"/>
    <property type="match status" value="1"/>
</dbReference>
<keyword evidence="3" id="KW-0540">Nuclease</keyword>
<dbReference type="InterPro" id="IPR043502">
    <property type="entry name" value="DNA/RNA_pol_sf"/>
</dbReference>
<keyword evidence="6" id="KW-0695">RNA-directed DNA polymerase</keyword>
<evidence type="ECO:0000256" key="1">
    <source>
        <dbReference type="ARBA" id="ARBA00022679"/>
    </source>
</evidence>
<feature type="compositionally biased region" description="Basic and acidic residues" evidence="7">
    <location>
        <begin position="464"/>
        <end position="473"/>
    </location>
</feature>
<reference evidence="9" key="1">
    <citation type="submission" date="2018-05" db="EMBL/GenBank/DDBJ databases">
        <title>Draft genome of Mucuna pruriens seed.</title>
        <authorList>
            <person name="Nnadi N.E."/>
            <person name="Vos R."/>
            <person name="Hasami M.H."/>
            <person name="Devisetty U.K."/>
            <person name="Aguiy J.C."/>
        </authorList>
    </citation>
    <scope>NUCLEOTIDE SEQUENCE [LARGE SCALE GENOMIC DNA]</scope>
    <source>
        <strain evidence="9">JCA_2017</strain>
    </source>
</reference>
<dbReference type="Proteomes" id="UP000257109">
    <property type="component" value="Unassembled WGS sequence"/>
</dbReference>
<feature type="region of interest" description="Disordered" evidence="7">
    <location>
        <begin position="451"/>
        <end position="473"/>
    </location>
</feature>
<keyword evidence="10" id="KW-1185">Reference proteome</keyword>
<dbReference type="PANTHER" id="PTHR35046">
    <property type="entry name" value="ZINC KNUCKLE (CCHC-TYPE) FAMILY PROTEIN"/>
    <property type="match status" value="1"/>
</dbReference>
<comment type="caution">
    <text evidence="9">The sequence shown here is derived from an EMBL/GenBank/DDBJ whole genome shotgun (WGS) entry which is preliminary data.</text>
</comment>
<proteinExistence type="predicted"/>
<dbReference type="PANTHER" id="PTHR35046:SF9">
    <property type="entry name" value="RNA-DIRECTED DNA POLYMERASE"/>
    <property type="match status" value="1"/>
</dbReference>
<evidence type="ECO:0000256" key="6">
    <source>
        <dbReference type="ARBA" id="ARBA00022918"/>
    </source>
</evidence>
<evidence type="ECO:0000256" key="3">
    <source>
        <dbReference type="ARBA" id="ARBA00022722"/>
    </source>
</evidence>
<dbReference type="GO" id="GO:0003964">
    <property type="term" value="F:RNA-directed DNA polymerase activity"/>
    <property type="evidence" value="ECO:0007669"/>
    <property type="project" value="UniProtKB-KW"/>
</dbReference>
<dbReference type="OrthoDB" id="1909920at2759"/>
<feature type="compositionally biased region" description="Polar residues" evidence="7">
    <location>
        <begin position="451"/>
        <end position="462"/>
    </location>
</feature>
<gene>
    <name evidence="9" type="primary">pol</name>
    <name evidence="9" type="ORF">CR513_42350</name>
</gene>
<dbReference type="InterPro" id="IPR041373">
    <property type="entry name" value="RT_RNaseH"/>
</dbReference>
<dbReference type="CDD" id="cd09274">
    <property type="entry name" value="RNase_HI_RT_Ty3"/>
    <property type="match status" value="1"/>
</dbReference>
<evidence type="ECO:0000256" key="4">
    <source>
        <dbReference type="ARBA" id="ARBA00022759"/>
    </source>
</evidence>
<evidence type="ECO:0000313" key="10">
    <source>
        <dbReference type="Proteomes" id="UP000257109"/>
    </source>
</evidence>
<sequence length="473" mass="53524">MTRVGIAGVESILLAGIDPDGLELASRVSLTRVNIRVDIVELASPGWDASGLSWDDVDLESASSGRDRISWAVVGRTESATRDGVSHDDFIWPRCLQLVGTPSVLVGWPRGLGFDLSFNWLRRLRLAETHSVSIVMAGRTRQMVEEAETQSENIFHSRCLVLGNIYSMIIDGGSCVSVANERLVSKLALPTIIHPRPYKLQWLSEHGKMIMNLKLSKYDDKDLYNVYDKKVIHDEVTNKFTFVHMGKKSSKSKKEEKSKESLLVGIREVRKVLLFKRKPLYSLPTNMLLHACSSSMISLPANTQSNTLMIFLMNYMVRGAKVDSKKVKVIQNLPTPKAVGEEIQEKSFQAFKETLTNAFILALPNFSKTFEKECDASNVRVGVVLLQKGHPIAYFGEKLKNSQINFSAYDKELYAFMRALQVWHHYLLPKEYVIHSDHEALKHLTSQNKLNKRQQAQISQNSHHSHDLIDKIY</sequence>
<evidence type="ECO:0000259" key="8">
    <source>
        <dbReference type="Pfam" id="PF17917"/>
    </source>
</evidence>
<evidence type="ECO:0000313" key="9">
    <source>
        <dbReference type="EMBL" id="RDX77517.1"/>
    </source>
</evidence>
<dbReference type="GO" id="GO:0016787">
    <property type="term" value="F:hydrolase activity"/>
    <property type="evidence" value="ECO:0007669"/>
    <property type="project" value="UniProtKB-KW"/>
</dbReference>